<evidence type="ECO:0000313" key="2">
    <source>
        <dbReference type="EMBL" id="QEC67151.1"/>
    </source>
</evidence>
<dbReference type="RefSeq" id="WP_147188959.1">
    <property type="nucleotide sequence ID" value="NZ_CP042435.1"/>
</dbReference>
<name>A0A5B8V8J1_9BACT</name>
<keyword evidence="1" id="KW-0812">Transmembrane</keyword>
<dbReference type="AlphaFoldDB" id="A0A5B8V8J1"/>
<evidence type="ECO:0000256" key="1">
    <source>
        <dbReference type="SAM" id="Phobius"/>
    </source>
</evidence>
<dbReference type="EMBL" id="CP042435">
    <property type="protein sequence ID" value="QEC67151.1"/>
    <property type="molecule type" value="Genomic_DNA"/>
</dbReference>
<accession>A0A5B8V8J1</accession>
<reference evidence="2 3" key="1">
    <citation type="journal article" date="2016" name="Int. J. Syst. Evol. Microbiol.">
        <title>Panacibacter ginsenosidivorans gen. nov., sp. nov., with ginsenoside converting activity isolated from soil of a ginseng field.</title>
        <authorList>
            <person name="Siddiqi M.Z."/>
            <person name="Muhammad Shafi S."/>
            <person name="Choi K.D."/>
            <person name="Im W.T."/>
        </authorList>
    </citation>
    <scope>NUCLEOTIDE SEQUENCE [LARGE SCALE GENOMIC DNA]</scope>
    <source>
        <strain evidence="2 3">Gsoil1550</strain>
    </source>
</reference>
<keyword evidence="3" id="KW-1185">Reference proteome</keyword>
<proteinExistence type="predicted"/>
<dbReference type="Proteomes" id="UP000321533">
    <property type="component" value="Chromosome"/>
</dbReference>
<dbReference type="OrthoDB" id="680268at2"/>
<sequence length="142" mass="16569">MADLSNILQSNDDLNEEQLKKYLSGEASAEELHAVEKNMADDPFTNDAVEGLQNFSSEAKLNDYVEQLNKKLHQQLELPKKRKEKRRIKDLSWVIIAVIIILLLCIVAVWVIRIERERQNENNQLKVEFFNKQDNSDDNFIL</sequence>
<organism evidence="2 3">
    <name type="scientific">Panacibacter ginsenosidivorans</name>
    <dbReference type="NCBI Taxonomy" id="1813871"/>
    <lineage>
        <taxon>Bacteria</taxon>
        <taxon>Pseudomonadati</taxon>
        <taxon>Bacteroidota</taxon>
        <taxon>Chitinophagia</taxon>
        <taxon>Chitinophagales</taxon>
        <taxon>Chitinophagaceae</taxon>
        <taxon>Panacibacter</taxon>
    </lineage>
</organism>
<gene>
    <name evidence="2" type="ORF">FRZ67_07540</name>
</gene>
<keyword evidence="1" id="KW-1133">Transmembrane helix</keyword>
<dbReference type="KEGG" id="pgin:FRZ67_07540"/>
<evidence type="ECO:0000313" key="3">
    <source>
        <dbReference type="Proteomes" id="UP000321533"/>
    </source>
</evidence>
<feature type="transmembrane region" description="Helical" evidence="1">
    <location>
        <begin position="91"/>
        <end position="112"/>
    </location>
</feature>
<keyword evidence="1" id="KW-0472">Membrane</keyword>
<protein>
    <submittedName>
        <fullName evidence="2">Uncharacterized protein</fullName>
    </submittedName>
</protein>